<gene>
    <name evidence="2" type="ORF">TSOC_014530</name>
</gene>
<evidence type="ECO:0000256" key="1">
    <source>
        <dbReference type="SAM" id="Phobius"/>
    </source>
</evidence>
<sequence length="125" mass="12527">MADWLTTLDGLPGLSAEQKGKARAILMTKSEKEASLLVSGPADVAAEAVKAMLAMAAGVGVGSAPAAAASAANWGAVPLLGTDGLKDRFLTVAVAFILVMCAGVVLALVAKWANHNDPANVLIST</sequence>
<dbReference type="AlphaFoldDB" id="A0A2J7ZHE4"/>
<dbReference type="EMBL" id="PGGS01002325">
    <property type="protein sequence ID" value="PNG99686.1"/>
    <property type="molecule type" value="Genomic_DNA"/>
</dbReference>
<accession>A0A2J7ZHE4</accession>
<keyword evidence="1" id="KW-0472">Membrane</keyword>
<keyword evidence="1" id="KW-1133">Transmembrane helix</keyword>
<comment type="caution">
    <text evidence="2">The sequence shown here is derived from an EMBL/GenBank/DDBJ whole genome shotgun (WGS) entry which is preliminary data.</text>
</comment>
<reference evidence="2 3" key="1">
    <citation type="journal article" date="2017" name="Mol. Biol. Evol.">
        <title>The 4-celled Tetrabaena socialis nuclear genome reveals the essential components for genetic control of cell number at the origin of multicellularity in the volvocine lineage.</title>
        <authorList>
            <person name="Featherston J."/>
            <person name="Arakaki Y."/>
            <person name="Hanschen E.R."/>
            <person name="Ferris P.J."/>
            <person name="Michod R.E."/>
            <person name="Olson B.J.S.C."/>
            <person name="Nozaki H."/>
            <person name="Durand P.M."/>
        </authorList>
    </citation>
    <scope>NUCLEOTIDE SEQUENCE [LARGE SCALE GENOMIC DNA]</scope>
    <source>
        <strain evidence="2 3">NIES-571</strain>
    </source>
</reference>
<name>A0A2J7ZHE4_9CHLO</name>
<feature type="transmembrane region" description="Helical" evidence="1">
    <location>
        <begin position="89"/>
        <end position="110"/>
    </location>
</feature>
<keyword evidence="3" id="KW-1185">Reference proteome</keyword>
<evidence type="ECO:0000313" key="2">
    <source>
        <dbReference type="EMBL" id="PNG99686.1"/>
    </source>
</evidence>
<keyword evidence="1" id="KW-0812">Transmembrane</keyword>
<evidence type="ECO:0000313" key="3">
    <source>
        <dbReference type="Proteomes" id="UP000236333"/>
    </source>
</evidence>
<protein>
    <submittedName>
        <fullName evidence="2">Uncharacterized protein</fullName>
    </submittedName>
</protein>
<dbReference type="OrthoDB" id="10560419at2759"/>
<organism evidence="2 3">
    <name type="scientific">Tetrabaena socialis</name>
    <dbReference type="NCBI Taxonomy" id="47790"/>
    <lineage>
        <taxon>Eukaryota</taxon>
        <taxon>Viridiplantae</taxon>
        <taxon>Chlorophyta</taxon>
        <taxon>core chlorophytes</taxon>
        <taxon>Chlorophyceae</taxon>
        <taxon>CS clade</taxon>
        <taxon>Chlamydomonadales</taxon>
        <taxon>Tetrabaenaceae</taxon>
        <taxon>Tetrabaena</taxon>
    </lineage>
</organism>
<proteinExistence type="predicted"/>
<dbReference type="Proteomes" id="UP000236333">
    <property type="component" value="Unassembled WGS sequence"/>
</dbReference>